<dbReference type="CDD" id="cd17934">
    <property type="entry name" value="DEXXQc_Upf1-like"/>
    <property type="match status" value="1"/>
</dbReference>
<dbReference type="Proteomes" id="UP001595445">
    <property type="component" value="Unassembled WGS sequence"/>
</dbReference>
<dbReference type="PANTHER" id="PTHR10887">
    <property type="entry name" value="DNA2/NAM7 HELICASE FAMILY"/>
    <property type="match status" value="1"/>
</dbReference>
<dbReference type="RefSeq" id="WP_197647188.1">
    <property type="nucleotide sequence ID" value="NZ_JAEACP010000024.1"/>
</dbReference>
<dbReference type="InterPro" id="IPR047187">
    <property type="entry name" value="SF1_C_Upf1"/>
</dbReference>
<dbReference type="Gene3D" id="3.40.50.300">
    <property type="entry name" value="P-loop containing nucleotide triphosphate hydrolases"/>
    <property type="match status" value="3"/>
</dbReference>
<dbReference type="InterPro" id="IPR041677">
    <property type="entry name" value="DNA2/NAM7_AAA_11"/>
</dbReference>
<dbReference type="InterPro" id="IPR041679">
    <property type="entry name" value="DNA2/NAM7-like_C"/>
</dbReference>
<reference evidence="4" key="1">
    <citation type="journal article" date="2019" name="Int. J. Syst. Evol. Microbiol.">
        <title>The Global Catalogue of Microorganisms (GCM) 10K type strain sequencing project: providing services to taxonomists for standard genome sequencing and annotation.</title>
        <authorList>
            <consortium name="The Broad Institute Genomics Platform"/>
            <consortium name="The Broad Institute Genome Sequencing Center for Infectious Disease"/>
            <person name="Wu L."/>
            <person name="Ma J."/>
        </authorList>
    </citation>
    <scope>NUCLEOTIDE SEQUENCE [LARGE SCALE GENOMIC DNA]</scope>
    <source>
        <strain evidence="4">KCTC 62102</strain>
    </source>
</reference>
<dbReference type="InterPro" id="IPR045055">
    <property type="entry name" value="DNA2/NAM7-like"/>
</dbReference>
<dbReference type="SMART" id="SM00382">
    <property type="entry name" value="AAA"/>
    <property type="match status" value="1"/>
</dbReference>
<evidence type="ECO:0000313" key="4">
    <source>
        <dbReference type="Proteomes" id="UP001595445"/>
    </source>
</evidence>
<dbReference type="InterPro" id="IPR027417">
    <property type="entry name" value="P-loop_NTPase"/>
</dbReference>
<dbReference type="InterPro" id="IPR003593">
    <property type="entry name" value="AAA+_ATPase"/>
</dbReference>
<feature type="domain" description="AAA+ ATPase" evidence="2">
    <location>
        <begin position="887"/>
        <end position="1518"/>
    </location>
</feature>
<proteinExistence type="predicted"/>
<dbReference type="CDD" id="cd18808">
    <property type="entry name" value="SF1_C_Upf1"/>
    <property type="match status" value="1"/>
</dbReference>
<comment type="caution">
    <text evidence="3">The sequence shown here is derived from an EMBL/GenBank/DDBJ whole genome shotgun (WGS) entry which is preliminary data.</text>
</comment>
<accession>A0ABV7DVC0</accession>
<dbReference type="PANTHER" id="PTHR10887:SF495">
    <property type="entry name" value="HELICASE SENATAXIN ISOFORM X1-RELATED"/>
    <property type="match status" value="1"/>
</dbReference>
<keyword evidence="1" id="KW-0175">Coiled coil</keyword>
<dbReference type="SUPFAM" id="SSF52540">
    <property type="entry name" value="P-loop containing nucleoside triphosphate hydrolases"/>
    <property type="match status" value="1"/>
</dbReference>
<keyword evidence="4" id="KW-1185">Reference proteome</keyword>
<name>A0ABV7DVC0_9RHOB</name>
<feature type="coiled-coil region" evidence="1">
    <location>
        <begin position="365"/>
        <end position="442"/>
    </location>
</feature>
<feature type="coiled-coil region" evidence="1">
    <location>
        <begin position="1002"/>
        <end position="1029"/>
    </location>
</feature>
<dbReference type="Pfam" id="PF13086">
    <property type="entry name" value="AAA_11"/>
    <property type="match status" value="2"/>
</dbReference>
<dbReference type="EMBL" id="JBHRSM010000021">
    <property type="protein sequence ID" value="MFC3086746.1"/>
    <property type="molecule type" value="Genomic_DNA"/>
</dbReference>
<evidence type="ECO:0000259" key="2">
    <source>
        <dbReference type="SMART" id="SM00382"/>
    </source>
</evidence>
<feature type="coiled-coil region" evidence="1">
    <location>
        <begin position="270"/>
        <end position="334"/>
    </location>
</feature>
<protein>
    <submittedName>
        <fullName evidence="3">AAA domain-containing protein</fullName>
    </submittedName>
</protein>
<sequence length="1630" mass="182850">MKATNLDGIPKGTSSKRFSEGVAGLLIDHVRIAFRQDEVNLQSSIHKSNRVREDFLVAKSLLEKSAMTRLERLQAYRTSAEAGYETATAQIRKLEDDRIRIQSLADRWKSNQWTELEIAAAKSIVEAALSDTAHEIEKRDKQIKILRDRAEKLFLEGQECAALRNDSDEIVLILASGGEPEKYQDALAREKHNITAEFQRSAEAIAKTIADRRNEFSSAETELEKLGKELDAARDRASQLDAARHLGWLARRLDPRNLLWRGENEILTDIAAQQERLDIARAAAENFKAKLDELGREHTRELGLLPEAVRRKLIEEARQNISDASTRIAEIERLAGELSVTLDAQRSDFLTLQTRYDNDCQSQLEANLATTIRQAESQIAGIEKEIAAATAQQVRAKKNLTRLAQVIERRRTRLDADLLDWRRQEEGQLEHLEREQRRLRLRLLDRAERAGMVYDSTKNSFREQDNLQSQTHHVRLSYRRKGDGPSPKATQPILLQRRVQTGYEGKDDERLATVLASILGETTPAEDERAALIDRFCDIVFGDDEDERQFFISIISKADKSLLLLVRPALVLPQLRERLPDAMSACVLCRLDYSSKKTPDNTTLFILDAALVPDCEPRPFERTVALVRHSSRTSLPLVASPLDELLDQANASSPTLLDELQGRLSDWQGYLSWASDLILQKAPWAALGPRTWTNDTWEGEVYCEDKNTVRSFSGEGARGDARQSLEVYMLKEAWHRKGREDNPKAYRCIDYKVIGPAQPQPVGMQDCPWTSSLPYRVSMKFSRRDASELSDLPSGTPLGLRDMTEAIGSEVQLSRYRSALAQLQLGATEYRQGNRLPAAPYLMATLFNVAQAAVATAKPGRLLNKEIAKLYRLNEDQGAAVEVMLAAPEIAYVQGPPGTGKTTMIAAACAHFVRSGLRVLIASQTNLAVENALERLIGDPEVRPLWISKSEGEQKKSLAVADWYRMAAKHVEEVCNPFRTLTDEVGRMESWLKRARKLELDRGQAASELKKGEDNLRRLEVRLAEVRRLQAMSSEARARAAWWEMAHDALATLSEWDPSCFSPALASDATELLRLFASVDGKPPRLDVSPRALHSQTQERVRGIQALLSADGAGSLEAEEIRRKILASWPSVVFPPPELLDGENTSSLTPAHLEAAVQRARQSFEDAQSRASEIHAKSQNLLSEMSSIIDLPGAPTDLASGINVVERHADLQRVRLDDTEPLGEWLPQLDRWVIDLRRQAENPPASDRMGERYVRSANVIGVTCNSDFKILSDSGFPRFDVVIIDEVSKATPLELLRPMLLAPKTILVGDHRQLPPTFEFASFGSSDKSPTEDEDQDALEREAELLRKYERLTTASLFRDGFAEIDAGAKAALQTQYRMHPQIMNLVNRFYDGRLESGLIDPDGSDHSSGWSWRMHGLTLNSRTGGKYLVPHLHALWIDSSDDEAGRPAYEDSDGKGIGNKLEARLVAQMVEDILDGCEREQRKKAIAVATFYNRQKNLIRDALKAKLGRRFNDQQIDVETVDRFQGKEADIVIVSMVRNRSRRLGSNSNPAKFERINVAFSRARDLLIVVGARKTFERFDVAIEPVDGGPSQRVCVYGQIIDDIKAIGGLWQAKDILGESTTRSGNRHT</sequence>
<gene>
    <name evidence="3" type="ORF">ACFOD6_11890</name>
</gene>
<evidence type="ECO:0000256" key="1">
    <source>
        <dbReference type="SAM" id="Coils"/>
    </source>
</evidence>
<feature type="coiled-coil region" evidence="1">
    <location>
        <begin position="209"/>
        <end position="243"/>
    </location>
</feature>
<evidence type="ECO:0000313" key="3">
    <source>
        <dbReference type="EMBL" id="MFC3086746.1"/>
    </source>
</evidence>
<dbReference type="Pfam" id="PF13087">
    <property type="entry name" value="AAA_12"/>
    <property type="match status" value="1"/>
</dbReference>
<organism evidence="3 4">
    <name type="scientific">Tabrizicola soli</name>
    <dbReference type="NCBI Taxonomy" id="2185115"/>
    <lineage>
        <taxon>Bacteria</taxon>
        <taxon>Pseudomonadati</taxon>
        <taxon>Pseudomonadota</taxon>
        <taxon>Alphaproteobacteria</taxon>
        <taxon>Rhodobacterales</taxon>
        <taxon>Paracoccaceae</taxon>
        <taxon>Tabrizicola</taxon>
    </lineage>
</organism>